<dbReference type="EnsemblPlants" id="AES98846">
    <property type="protein sequence ID" value="AES98846"/>
    <property type="gene ID" value="MTR_5g073500"/>
</dbReference>
<keyword evidence="1" id="KW-1133">Transmembrane helix</keyword>
<reference evidence="2 4" key="1">
    <citation type="journal article" date="2011" name="Nature">
        <title>The Medicago genome provides insight into the evolution of rhizobial symbioses.</title>
        <authorList>
            <person name="Young N.D."/>
            <person name="Debelle F."/>
            <person name="Oldroyd G.E."/>
            <person name="Geurts R."/>
            <person name="Cannon S.B."/>
            <person name="Udvardi M.K."/>
            <person name="Benedito V.A."/>
            <person name="Mayer K.F."/>
            <person name="Gouzy J."/>
            <person name="Schoof H."/>
            <person name="Van de Peer Y."/>
            <person name="Proost S."/>
            <person name="Cook D.R."/>
            <person name="Meyers B.C."/>
            <person name="Spannagl M."/>
            <person name="Cheung F."/>
            <person name="De Mita S."/>
            <person name="Krishnakumar V."/>
            <person name="Gundlach H."/>
            <person name="Zhou S."/>
            <person name="Mudge J."/>
            <person name="Bharti A.K."/>
            <person name="Murray J.D."/>
            <person name="Naoumkina M.A."/>
            <person name="Rosen B."/>
            <person name="Silverstein K.A."/>
            <person name="Tang H."/>
            <person name="Rombauts S."/>
            <person name="Zhao P.X."/>
            <person name="Zhou P."/>
            <person name="Barbe V."/>
            <person name="Bardou P."/>
            <person name="Bechner M."/>
            <person name="Bellec A."/>
            <person name="Berger A."/>
            <person name="Berges H."/>
            <person name="Bidwell S."/>
            <person name="Bisseling T."/>
            <person name="Choisne N."/>
            <person name="Couloux A."/>
            <person name="Denny R."/>
            <person name="Deshpande S."/>
            <person name="Dai X."/>
            <person name="Doyle J.J."/>
            <person name="Dudez A.M."/>
            <person name="Farmer A.D."/>
            <person name="Fouteau S."/>
            <person name="Franken C."/>
            <person name="Gibelin C."/>
            <person name="Gish J."/>
            <person name="Goldstein S."/>
            <person name="Gonzalez A.J."/>
            <person name="Green P.J."/>
            <person name="Hallab A."/>
            <person name="Hartog M."/>
            <person name="Hua A."/>
            <person name="Humphray S.J."/>
            <person name="Jeong D.H."/>
            <person name="Jing Y."/>
            <person name="Jocker A."/>
            <person name="Kenton S.M."/>
            <person name="Kim D.J."/>
            <person name="Klee K."/>
            <person name="Lai H."/>
            <person name="Lang C."/>
            <person name="Lin S."/>
            <person name="Macmil S.L."/>
            <person name="Magdelenat G."/>
            <person name="Matthews L."/>
            <person name="McCorrison J."/>
            <person name="Monaghan E.L."/>
            <person name="Mun J.H."/>
            <person name="Najar F.Z."/>
            <person name="Nicholson C."/>
            <person name="Noirot C."/>
            <person name="O'Bleness M."/>
            <person name="Paule C.R."/>
            <person name="Poulain J."/>
            <person name="Prion F."/>
            <person name="Qin B."/>
            <person name="Qu C."/>
            <person name="Retzel E.F."/>
            <person name="Riddle C."/>
            <person name="Sallet E."/>
            <person name="Samain S."/>
            <person name="Samson N."/>
            <person name="Sanders I."/>
            <person name="Saurat O."/>
            <person name="Scarpelli C."/>
            <person name="Schiex T."/>
            <person name="Segurens B."/>
            <person name="Severin A.J."/>
            <person name="Sherrier D.J."/>
            <person name="Shi R."/>
            <person name="Sims S."/>
            <person name="Singer S.R."/>
            <person name="Sinharoy S."/>
            <person name="Sterck L."/>
            <person name="Viollet A."/>
            <person name="Wang B.B."/>
            <person name="Wang K."/>
            <person name="Wang M."/>
            <person name="Wang X."/>
            <person name="Warfsmann J."/>
            <person name="Weissenbach J."/>
            <person name="White D.D."/>
            <person name="White J.D."/>
            <person name="Wiley G.B."/>
            <person name="Wincker P."/>
            <person name="Xing Y."/>
            <person name="Yang L."/>
            <person name="Yao Z."/>
            <person name="Ying F."/>
            <person name="Zhai J."/>
            <person name="Zhou L."/>
            <person name="Zuber A."/>
            <person name="Denarie J."/>
            <person name="Dixon R.A."/>
            <person name="May G.D."/>
            <person name="Schwartz D.C."/>
            <person name="Rogers J."/>
            <person name="Quetier F."/>
            <person name="Town C.D."/>
            <person name="Roe B.A."/>
        </authorList>
    </citation>
    <scope>NUCLEOTIDE SEQUENCE [LARGE SCALE GENOMIC DNA]</scope>
    <source>
        <strain evidence="2">A17</strain>
        <strain evidence="3 4">cv. Jemalong A17</strain>
    </source>
</reference>
<reference evidence="2 4" key="2">
    <citation type="journal article" date="2014" name="BMC Genomics">
        <title>An improved genome release (version Mt4.0) for the model legume Medicago truncatula.</title>
        <authorList>
            <person name="Tang H."/>
            <person name="Krishnakumar V."/>
            <person name="Bidwell S."/>
            <person name="Rosen B."/>
            <person name="Chan A."/>
            <person name="Zhou S."/>
            <person name="Gentzbittel L."/>
            <person name="Childs K.L."/>
            <person name="Yandell M."/>
            <person name="Gundlach H."/>
            <person name="Mayer K.F."/>
            <person name="Schwartz D.C."/>
            <person name="Town C.D."/>
        </authorList>
    </citation>
    <scope>GENOME REANNOTATION</scope>
    <source>
        <strain evidence="3 4">cv. Jemalong A17</strain>
    </source>
</reference>
<feature type="transmembrane region" description="Helical" evidence="1">
    <location>
        <begin position="40"/>
        <end position="59"/>
    </location>
</feature>
<evidence type="ECO:0000256" key="1">
    <source>
        <dbReference type="SAM" id="Phobius"/>
    </source>
</evidence>
<dbReference type="HOGENOM" id="CLU_1941233_0_0_1"/>
<dbReference type="AlphaFoldDB" id="G7JZS0"/>
<dbReference type="Proteomes" id="UP000002051">
    <property type="component" value="Chromosome 5"/>
</dbReference>
<keyword evidence="1" id="KW-0472">Membrane</keyword>
<sequence length="130" mass="15123">MQPKVWRFVGFASAVVGLLYYGLCSSFNYLSGDWNLLKIFLYSVVSIIVSPMVLFAMIWKHSRTIRFKAQTAFLSHLMCFLRCHVTQLVEIDLLYCFLGCLMVQLLKIKLQLFIFGAGFRLTIFTHDRPR</sequence>
<protein>
    <submittedName>
        <fullName evidence="2">Transmembrane protein, putative</fullName>
    </submittedName>
</protein>
<proteinExistence type="predicted"/>
<organism evidence="2 4">
    <name type="scientific">Medicago truncatula</name>
    <name type="common">Barrel medic</name>
    <name type="synonym">Medicago tribuloides</name>
    <dbReference type="NCBI Taxonomy" id="3880"/>
    <lineage>
        <taxon>Eukaryota</taxon>
        <taxon>Viridiplantae</taxon>
        <taxon>Streptophyta</taxon>
        <taxon>Embryophyta</taxon>
        <taxon>Tracheophyta</taxon>
        <taxon>Spermatophyta</taxon>
        <taxon>Magnoliopsida</taxon>
        <taxon>eudicotyledons</taxon>
        <taxon>Gunneridae</taxon>
        <taxon>Pentapetalae</taxon>
        <taxon>rosids</taxon>
        <taxon>fabids</taxon>
        <taxon>Fabales</taxon>
        <taxon>Fabaceae</taxon>
        <taxon>Papilionoideae</taxon>
        <taxon>50 kb inversion clade</taxon>
        <taxon>NPAAA clade</taxon>
        <taxon>Hologalegina</taxon>
        <taxon>IRL clade</taxon>
        <taxon>Trifolieae</taxon>
        <taxon>Medicago</taxon>
    </lineage>
</organism>
<keyword evidence="4" id="KW-1185">Reference proteome</keyword>
<reference evidence="3" key="3">
    <citation type="submission" date="2015-04" db="UniProtKB">
        <authorList>
            <consortium name="EnsemblPlants"/>
        </authorList>
    </citation>
    <scope>IDENTIFICATION</scope>
    <source>
        <strain evidence="3">cv. Jemalong A17</strain>
    </source>
</reference>
<keyword evidence="1 2" id="KW-0812">Transmembrane</keyword>
<dbReference type="PaxDb" id="3880-AES98846"/>
<name>G7JZS0_MEDTR</name>
<evidence type="ECO:0000313" key="4">
    <source>
        <dbReference type="Proteomes" id="UP000002051"/>
    </source>
</evidence>
<dbReference type="EMBL" id="CM001221">
    <property type="protein sequence ID" value="AES98846.1"/>
    <property type="molecule type" value="Genomic_DNA"/>
</dbReference>
<gene>
    <name evidence="2" type="ordered locus">MTR_5g073500</name>
</gene>
<evidence type="ECO:0000313" key="2">
    <source>
        <dbReference type="EMBL" id="AES98846.1"/>
    </source>
</evidence>
<accession>G7JZS0</accession>
<evidence type="ECO:0000313" key="3">
    <source>
        <dbReference type="EnsemblPlants" id="AES98846"/>
    </source>
</evidence>